<evidence type="ECO:0000313" key="1">
    <source>
        <dbReference type="EMBL" id="MGI1899814.1"/>
    </source>
</evidence>
<evidence type="ECO:0000313" key="2">
    <source>
        <dbReference type="Proteomes" id="UP001354073"/>
    </source>
</evidence>
<sequence>MRISSFLLIFCLALSPFYSCACDKISFMPLVKGSSAFYVYEGIDTDSDEKVIRHYYTFSDGDQLIFENKYCVMNNYVVNYQSEKLNVDKLKSRVGLILDGIKDKHQLTVSPDFFSIWFYDSEKLELVVDSKFSTIEVSGTREYSKNSVLHEMISLYIGVGGEH</sequence>
<accession>A0ACC7RDD2</accession>
<comment type="caution">
    <text evidence="1">The sequence shown here is derived from an EMBL/GenBank/DDBJ whole genome shotgun (WGS) entry which is preliminary data.</text>
</comment>
<name>A0ACC7RDD2_9VIBR</name>
<gene>
    <name evidence="1" type="ORF">REH74_020045</name>
</gene>
<reference evidence="1" key="1">
    <citation type="submission" date="2024-11" db="EMBL/GenBank/DDBJ databases">
        <title>Identification of new Vibrio campbellii strains harboring the pVA1 plasmid isolated from Penaeus vannamei postlarvae affected by outbreaks of acute hepatopancreatic necrosis disease (AHPND) in Mexico.</title>
        <authorList>
            <person name="Gomez-Gil B."/>
            <person name="Enciso-Ibarra J."/>
        </authorList>
    </citation>
    <scope>NUCLEOTIDE SEQUENCE</scope>
    <source>
        <strain evidence="1">M270204</strain>
    </source>
</reference>
<dbReference type="Proteomes" id="UP001354073">
    <property type="component" value="Unassembled WGS sequence"/>
</dbReference>
<protein>
    <submittedName>
        <fullName evidence="1">Uncharacterized protein</fullName>
    </submittedName>
</protein>
<organism evidence="1 2">
    <name type="scientific">Vibrio campbellii</name>
    <dbReference type="NCBI Taxonomy" id="680"/>
    <lineage>
        <taxon>Bacteria</taxon>
        <taxon>Pseudomonadati</taxon>
        <taxon>Pseudomonadota</taxon>
        <taxon>Gammaproteobacteria</taxon>
        <taxon>Vibrionales</taxon>
        <taxon>Vibrionaceae</taxon>
        <taxon>Vibrio</taxon>
    </lineage>
</organism>
<dbReference type="EMBL" id="JAVHXJ020000125">
    <property type="protein sequence ID" value="MGI1899814.1"/>
    <property type="molecule type" value="Genomic_DNA"/>
</dbReference>
<proteinExistence type="predicted"/>